<dbReference type="PANTHER" id="PTHR13049">
    <property type="entry name" value="DUF814-RELATED"/>
    <property type="match status" value="1"/>
</dbReference>
<dbReference type="EMBL" id="OB660098">
    <property type="protein sequence ID" value="CAD7222734.1"/>
    <property type="molecule type" value="Genomic_DNA"/>
</dbReference>
<reference evidence="5" key="1">
    <citation type="submission" date="2020-11" db="EMBL/GenBank/DDBJ databases">
        <authorList>
            <person name="Tran Van P."/>
        </authorList>
    </citation>
    <scope>NUCLEOTIDE SEQUENCE</scope>
</reference>
<dbReference type="InterPro" id="IPR039730">
    <property type="entry name" value="Jlp2/Ccd25"/>
</dbReference>
<comment type="subunit">
    <text evidence="3">Interacts (via cytoplasmic region) with ILK.</text>
</comment>
<sequence length="210" mass="25029">MVFYFTSNVVEPPVTLFMGEDKHENEELIRWGWPEDVWFHVDKLSSAHVYLRLKKGQTLDDIPEPVLQDACQLVKANSIQGNKQNNLDVVYTRWANLHKTQSMDVGQVGFKNDKEVRKVRVEKRINEIVNRLNKTKVEEVNVNFRDRREQRDREEREEAKKRTREAKEREKEENKKKEEEKQMRSYASLMKSDNMSTNKDETGYDSDDFM</sequence>
<gene>
    <name evidence="5" type="ORF">CTOB1V02_LOCUS733</name>
</gene>
<comment type="similarity">
    <text evidence="1">Belongs to the CCDC25 family.</text>
</comment>
<feature type="region of interest" description="Disordered" evidence="4">
    <location>
        <begin position="147"/>
        <end position="210"/>
    </location>
</feature>
<accession>A0A7R8W0W5</accession>
<evidence type="ECO:0000256" key="2">
    <source>
        <dbReference type="ARBA" id="ARBA00016700"/>
    </source>
</evidence>
<evidence type="ECO:0000256" key="1">
    <source>
        <dbReference type="ARBA" id="ARBA00008998"/>
    </source>
</evidence>
<protein>
    <recommendedName>
        <fullName evidence="2">Coiled-coil domain-containing protein 25</fullName>
    </recommendedName>
</protein>
<organism evidence="5">
    <name type="scientific">Cyprideis torosa</name>
    <dbReference type="NCBI Taxonomy" id="163714"/>
    <lineage>
        <taxon>Eukaryota</taxon>
        <taxon>Metazoa</taxon>
        <taxon>Ecdysozoa</taxon>
        <taxon>Arthropoda</taxon>
        <taxon>Crustacea</taxon>
        <taxon>Oligostraca</taxon>
        <taxon>Ostracoda</taxon>
        <taxon>Podocopa</taxon>
        <taxon>Podocopida</taxon>
        <taxon>Cytherocopina</taxon>
        <taxon>Cytheroidea</taxon>
        <taxon>Cytherideidae</taxon>
        <taxon>Cyprideis</taxon>
    </lineage>
</organism>
<dbReference type="Pfam" id="PF05670">
    <property type="entry name" value="NFACT-R_1"/>
    <property type="match status" value="1"/>
</dbReference>
<dbReference type="AlphaFoldDB" id="A0A7R8W0W5"/>
<dbReference type="InterPro" id="IPR008532">
    <property type="entry name" value="NFACT_RNA-bd"/>
</dbReference>
<dbReference type="OrthoDB" id="200398at2759"/>
<evidence type="ECO:0000313" key="5">
    <source>
        <dbReference type="EMBL" id="CAD7222734.1"/>
    </source>
</evidence>
<feature type="compositionally biased region" description="Basic and acidic residues" evidence="4">
    <location>
        <begin position="147"/>
        <end position="183"/>
    </location>
</feature>
<proteinExistence type="inferred from homology"/>
<evidence type="ECO:0000256" key="3">
    <source>
        <dbReference type="ARBA" id="ARBA00024214"/>
    </source>
</evidence>
<evidence type="ECO:0000256" key="4">
    <source>
        <dbReference type="SAM" id="MobiDB-lite"/>
    </source>
</evidence>
<name>A0A7R8W0W5_9CRUS</name>
<dbReference type="PANTHER" id="PTHR13049:SF2">
    <property type="entry name" value="COILED-COIL DOMAIN-CONTAINING PROTEIN 25"/>
    <property type="match status" value="1"/>
</dbReference>